<keyword evidence="7 9" id="KW-0378">Hydrolase</keyword>
<comment type="similarity">
    <text evidence="3">Belongs to the metallo-dependent hydrolases superfamily. DHOase family. Class I DHOase subfamily.</text>
</comment>
<evidence type="ECO:0000259" key="10">
    <source>
        <dbReference type="Pfam" id="PF01979"/>
    </source>
</evidence>
<dbReference type="RefSeq" id="WP_188530550.1">
    <property type="nucleotide sequence ID" value="NZ_BMGR01000004.1"/>
</dbReference>
<comment type="pathway">
    <text evidence="9">Nitrogen metabolism; (S)-allantoin degradation; allantoate from (S)-allantoin: step 1/1.</text>
</comment>
<evidence type="ECO:0000313" key="12">
    <source>
        <dbReference type="Proteomes" id="UP000644756"/>
    </source>
</evidence>
<comment type="PTM">
    <text evidence="9">Carboxylation allows a single lysine to coordinate two zinc ions.</text>
</comment>
<comment type="cofactor">
    <cofactor evidence="9">
        <name>Zn(2+)</name>
        <dbReference type="ChEBI" id="CHEBI:29105"/>
    </cofactor>
    <text evidence="9">Binds 2 Zn(2+) ions per subunit.</text>
</comment>
<dbReference type="NCBIfam" id="NF004839">
    <property type="entry name" value="PRK06189.1"/>
    <property type="match status" value="1"/>
</dbReference>
<feature type="binding site" evidence="9">
    <location>
        <position position="62"/>
    </location>
    <ligand>
        <name>Zn(2+)</name>
        <dbReference type="ChEBI" id="CHEBI:29105"/>
        <label>1</label>
    </ligand>
</feature>
<dbReference type="InterPro" id="IPR032466">
    <property type="entry name" value="Metal_Hydrolase"/>
</dbReference>
<dbReference type="NCBIfam" id="TIGR03178">
    <property type="entry name" value="allantoinase"/>
    <property type="match status" value="1"/>
</dbReference>
<comment type="subunit">
    <text evidence="4 9">Homotetramer.</text>
</comment>
<keyword evidence="12" id="KW-1185">Reference proteome</keyword>
<name>A0A917CVL3_9BACL</name>
<dbReference type="EC" id="3.5.2.5" evidence="9"/>
<dbReference type="GO" id="GO:0006145">
    <property type="term" value="P:purine nucleobase catabolic process"/>
    <property type="evidence" value="ECO:0007669"/>
    <property type="project" value="TreeGrafter"/>
</dbReference>
<reference evidence="11" key="1">
    <citation type="journal article" date="2014" name="Int. J. Syst. Evol. Microbiol.">
        <title>Complete genome sequence of Corynebacterium casei LMG S-19264T (=DSM 44701T), isolated from a smear-ripened cheese.</title>
        <authorList>
            <consortium name="US DOE Joint Genome Institute (JGI-PGF)"/>
            <person name="Walter F."/>
            <person name="Albersmeier A."/>
            <person name="Kalinowski J."/>
            <person name="Ruckert C."/>
        </authorList>
    </citation>
    <scope>NUCLEOTIDE SEQUENCE</scope>
    <source>
        <strain evidence="11">CGMCC 1.12987</strain>
    </source>
</reference>
<sequence length="464" mass="50237">MEGSFDIIIKNGEVVLPDEVRRMDIGIAAGRIAALADHLDAQDTRVLEAAGCYVLPGMIDMHVHFNEPNMGYWEGFRTGSAALAAGGCTTYADMPLNGIPPTVNVEALRLKADAARLNSAVDYTFWGGLVPGNLTHLEAMADAGVIGFKAFLSNPGGEGEERFREVDDWTLHEGMKRIAAFNGILALHAESDAITSRLAADAISQGRTGALDFAASRPAIAEQEAVNRALFFAGKTGCRLHFVHISSPETIEIIAQAKKSGFDVTAETCPHYLLLNETDMERIGAAAKCAPPLRSESEREGLWEKLAEGKIDLIASDHSPCPGALKQGEGKSFFDVWGGISGAQSSLELLFHEGVNRRKLPVTLLSRMLSGQPAARFGLSNRKGSMSLGMDADIAILDPDWRYMLRKEDLYYRHQHSPYIGMQLSCKVKTTLCRGQIVYTAEEGIRDASGGCWMKVVKGVPING</sequence>
<comment type="caution">
    <text evidence="11">The sequence shown here is derived from an EMBL/GenBank/DDBJ whole genome shotgun (WGS) entry which is preliminary data.</text>
</comment>
<comment type="catalytic activity">
    <reaction evidence="9">
        <text>(S)-allantoin + H2O = allantoate + H(+)</text>
        <dbReference type="Rhea" id="RHEA:17029"/>
        <dbReference type="ChEBI" id="CHEBI:15377"/>
        <dbReference type="ChEBI" id="CHEBI:15378"/>
        <dbReference type="ChEBI" id="CHEBI:15678"/>
        <dbReference type="ChEBI" id="CHEBI:17536"/>
        <dbReference type="EC" id="3.5.2.5"/>
    </reaction>
</comment>
<dbReference type="SUPFAM" id="SSF51556">
    <property type="entry name" value="Metallo-dependent hydrolases"/>
    <property type="match status" value="1"/>
</dbReference>
<comment type="similarity">
    <text evidence="2">Belongs to the metallo-dependent hydrolases superfamily. Hydantoinase/dihydropyrimidinase family.</text>
</comment>
<evidence type="ECO:0000256" key="7">
    <source>
        <dbReference type="ARBA" id="ARBA00022801"/>
    </source>
</evidence>
<proteinExistence type="inferred from homology"/>
<evidence type="ECO:0000256" key="9">
    <source>
        <dbReference type="HAMAP-Rule" id="MF_01645"/>
    </source>
</evidence>
<dbReference type="InterPro" id="IPR011059">
    <property type="entry name" value="Metal-dep_hydrolase_composite"/>
</dbReference>
<feature type="domain" description="Amidohydrolase-related" evidence="10">
    <location>
        <begin position="53"/>
        <end position="438"/>
    </location>
</feature>
<dbReference type="FunFam" id="3.20.20.140:FF:000174">
    <property type="entry name" value="Dihydropyrimidinase-related protein 2"/>
    <property type="match status" value="1"/>
</dbReference>
<feature type="binding site" description="via carbamate group" evidence="9">
    <location>
        <position position="149"/>
    </location>
    <ligand>
        <name>Zn(2+)</name>
        <dbReference type="ChEBI" id="CHEBI:29105"/>
        <label>2</label>
    </ligand>
</feature>
<dbReference type="InterPro" id="IPR006680">
    <property type="entry name" value="Amidohydro-rel"/>
</dbReference>
<dbReference type="GO" id="GO:0004038">
    <property type="term" value="F:allantoinase activity"/>
    <property type="evidence" value="ECO:0007669"/>
    <property type="project" value="UniProtKB-UniRule"/>
</dbReference>
<dbReference type="GO" id="GO:0000256">
    <property type="term" value="P:allantoin catabolic process"/>
    <property type="evidence" value="ECO:0007669"/>
    <property type="project" value="UniProtKB-UniRule"/>
</dbReference>
<dbReference type="InterPro" id="IPR047604">
    <property type="entry name" value="Allantoinase_bact"/>
</dbReference>
<comment type="similarity">
    <text evidence="9">Belongs to the metallo-dependent hydrolases superfamily. Allantoinase family.</text>
</comment>
<keyword evidence="5 9" id="KW-0659">Purine metabolism</keyword>
<evidence type="ECO:0000256" key="6">
    <source>
        <dbReference type="ARBA" id="ARBA00022723"/>
    </source>
</evidence>
<organism evidence="11 12">
    <name type="scientific">Paenibacillus abyssi</name>
    <dbReference type="NCBI Taxonomy" id="1340531"/>
    <lineage>
        <taxon>Bacteria</taxon>
        <taxon>Bacillati</taxon>
        <taxon>Bacillota</taxon>
        <taxon>Bacilli</taxon>
        <taxon>Bacillales</taxon>
        <taxon>Paenibacillaceae</taxon>
        <taxon>Paenibacillus</taxon>
    </lineage>
</organism>
<keyword evidence="8 9" id="KW-0862">Zinc</keyword>
<dbReference type="Proteomes" id="UP000644756">
    <property type="component" value="Unassembled WGS sequence"/>
</dbReference>
<feature type="binding site" evidence="9">
    <location>
        <position position="64"/>
    </location>
    <ligand>
        <name>Zn(2+)</name>
        <dbReference type="ChEBI" id="CHEBI:29105"/>
        <label>1</label>
    </ligand>
</feature>
<feature type="binding site" description="via carbamate group" evidence="9">
    <location>
        <position position="149"/>
    </location>
    <ligand>
        <name>Zn(2+)</name>
        <dbReference type="ChEBI" id="CHEBI:29105"/>
        <label>1</label>
    </ligand>
</feature>
<dbReference type="AlphaFoldDB" id="A0A917CVL3"/>
<gene>
    <name evidence="9 11" type="primary">allB</name>
    <name evidence="11" type="ORF">GCM10010916_16250</name>
</gene>
<accession>A0A917CVL3</accession>
<evidence type="ECO:0000256" key="1">
    <source>
        <dbReference type="ARBA" id="ARBA00002368"/>
    </source>
</evidence>
<dbReference type="Pfam" id="PF01979">
    <property type="entry name" value="Amidohydro_1"/>
    <property type="match status" value="1"/>
</dbReference>
<dbReference type="PROSITE" id="PS00482">
    <property type="entry name" value="DIHYDROOROTASE_1"/>
    <property type="match status" value="1"/>
</dbReference>
<dbReference type="Gene3D" id="2.30.40.10">
    <property type="entry name" value="Urease, subunit C, domain 1"/>
    <property type="match status" value="1"/>
</dbReference>
<dbReference type="InterPro" id="IPR017593">
    <property type="entry name" value="Allantoinase"/>
</dbReference>
<comment type="function">
    <text evidence="1">Catalyzes the reversible cyclization of carbamoyl aspartate to dihydroorotate.</text>
</comment>
<evidence type="ECO:0000256" key="5">
    <source>
        <dbReference type="ARBA" id="ARBA00022631"/>
    </source>
</evidence>
<evidence type="ECO:0000313" key="11">
    <source>
        <dbReference type="EMBL" id="GGF99750.1"/>
    </source>
</evidence>
<dbReference type="GO" id="GO:0005737">
    <property type="term" value="C:cytoplasm"/>
    <property type="evidence" value="ECO:0007669"/>
    <property type="project" value="TreeGrafter"/>
</dbReference>
<feature type="modified residue" description="N6-carboxylysine" evidence="9">
    <location>
        <position position="149"/>
    </location>
</feature>
<evidence type="ECO:0000256" key="3">
    <source>
        <dbReference type="ARBA" id="ARBA00010286"/>
    </source>
</evidence>
<dbReference type="GO" id="GO:0050897">
    <property type="term" value="F:cobalt ion binding"/>
    <property type="evidence" value="ECO:0007669"/>
    <property type="project" value="InterPro"/>
</dbReference>
<dbReference type="SUPFAM" id="SSF51338">
    <property type="entry name" value="Composite domain of metallo-dependent hydrolases"/>
    <property type="match status" value="1"/>
</dbReference>
<protein>
    <recommendedName>
        <fullName evidence="9">Allantoinase</fullName>
        <ecNumber evidence="9">3.5.2.5</ecNumber>
    </recommendedName>
    <alternativeName>
        <fullName evidence="9">Allantoin-utilizing enzyme</fullName>
    </alternativeName>
</protein>
<dbReference type="GO" id="GO:0008270">
    <property type="term" value="F:zinc ion binding"/>
    <property type="evidence" value="ECO:0007669"/>
    <property type="project" value="InterPro"/>
</dbReference>
<dbReference type="HAMAP" id="MF_01645">
    <property type="entry name" value="Hydantoinase"/>
    <property type="match status" value="1"/>
</dbReference>
<dbReference type="InterPro" id="IPR050138">
    <property type="entry name" value="DHOase/Allantoinase_Hydrolase"/>
</dbReference>
<feature type="binding site" evidence="9">
    <location>
        <position position="188"/>
    </location>
    <ligand>
        <name>Zn(2+)</name>
        <dbReference type="ChEBI" id="CHEBI:29105"/>
        <label>2</label>
    </ligand>
</feature>
<dbReference type="InterPro" id="IPR002195">
    <property type="entry name" value="Dihydroorotase_CS"/>
</dbReference>
<reference evidence="11" key="2">
    <citation type="submission" date="2020-09" db="EMBL/GenBank/DDBJ databases">
        <authorList>
            <person name="Sun Q."/>
            <person name="Zhou Y."/>
        </authorList>
    </citation>
    <scope>NUCLEOTIDE SEQUENCE</scope>
    <source>
        <strain evidence="11">CGMCC 1.12987</strain>
    </source>
</reference>
<dbReference type="Gene3D" id="3.20.20.140">
    <property type="entry name" value="Metal-dependent hydrolases"/>
    <property type="match status" value="1"/>
</dbReference>
<evidence type="ECO:0000256" key="8">
    <source>
        <dbReference type="ARBA" id="ARBA00022833"/>
    </source>
</evidence>
<dbReference type="EMBL" id="BMGR01000004">
    <property type="protein sequence ID" value="GGF99750.1"/>
    <property type="molecule type" value="Genomic_DNA"/>
</dbReference>
<dbReference type="PANTHER" id="PTHR43668">
    <property type="entry name" value="ALLANTOINASE"/>
    <property type="match status" value="1"/>
</dbReference>
<dbReference type="PANTHER" id="PTHR43668:SF4">
    <property type="entry name" value="ALLANTOINASE"/>
    <property type="match status" value="1"/>
</dbReference>
<comment type="function">
    <text evidence="9">Catalyzes the conversion of allantoin (5-ureidohydantoin) to allantoic acid by hydrolytic cleavage of the five-member hydantoin ring.</text>
</comment>
<feature type="binding site" evidence="9">
    <location>
        <position position="244"/>
    </location>
    <ligand>
        <name>Zn(2+)</name>
        <dbReference type="ChEBI" id="CHEBI:29105"/>
        <label>2</label>
    </ligand>
</feature>
<evidence type="ECO:0000256" key="4">
    <source>
        <dbReference type="ARBA" id="ARBA00011881"/>
    </source>
</evidence>
<feature type="binding site" evidence="9">
    <location>
        <position position="317"/>
    </location>
    <ligand>
        <name>Zn(2+)</name>
        <dbReference type="ChEBI" id="CHEBI:29105"/>
        <label>1</label>
    </ligand>
</feature>
<keyword evidence="6 9" id="KW-0479">Metal-binding</keyword>
<evidence type="ECO:0000256" key="2">
    <source>
        <dbReference type="ARBA" id="ARBA00008829"/>
    </source>
</evidence>